<dbReference type="InterPro" id="IPR014001">
    <property type="entry name" value="Helicase_ATP-bd"/>
</dbReference>
<dbReference type="SUPFAM" id="SSF52540">
    <property type="entry name" value="P-loop containing nucleoside triphosphate hydrolases"/>
    <property type="match status" value="1"/>
</dbReference>
<evidence type="ECO:0000256" key="3">
    <source>
        <dbReference type="ARBA" id="ARBA00012552"/>
    </source>
</evidence>
<gene>
    <name evidence="14" type="ORF">LELG_01210</name>
</gene>
<dbReference type="Gene3D" id="3.40.50.300">
    <property type="entry name" value="P-loop containing nucleotide triphosphate hydrolases"/>
    <property type="match status" value="3"/>
</dbReference>
<dbReference type="EC" id="3.6.4.13" evidence="3"/>
<feature type="compositionally biased region" description="Acidic residues" evidence="11">
    <location>
        <begin position="851"/>
        <end position="871"/>
    </location>
</feature>
<dbReference type="PANTHER" id="PTHR18934">
    <property type="entry name" value="ATP-DEPENDENT RNA HELICASE"/>
    <property type="match status" value="1"/>
</dbReference>
<feature type="domain" description="Helicase C-terminal" evidence="13">
    <location>
        <begin position="836"/>
        <end position="1011"/>
    </location>
</feature>
<dbReference type="FunCoup" id="A5DV24">
    <property type="interactions" value="1234"/>
</dbReference>
<dbReference type="FunFam" id="3.40.50.300:FF:003770">
    <property type="entry name" value="ATP-dependent RNA helicase DHR1, putative"/>
    <property type="match status" value="1"/>
</dbReference>
<feature type="compositionally biased region" description="Acidic residues" evidence="11">
    <location>
        <begin position="325"/>
        <end position="344"/>
    </location>
</feature>
<dbReference type="CDD" id="cd18791">
    <property type="entry name" value="SF2_C_RHA"/>
    <property type="match status" value="1"/>
</dbReference>
<feature type="domain" description="Helicase ATP-binding" evidence="12">
    <location>
        <begin position="527"/>
        <end position="711"/>
    </location>
</feature>
<evidence type="ECO:0000256" key="7">
    <source>
        <dbReference type="ARBA" id="ARBA00022840"/>
    </source>
</evidence>
<dbReference type="Pfam" id="PF04408">
    <property type="entry name" value="WHD_HA2"/>
    <property type="match status" value="1"/>
</dbReference>
<protein>
    <recommendedName>
        <fullName evidence="3">RNA helicase</fullName>
        <ecNumber evidence="3">3.6.4.13</ecNumber>
    </recommendedName>
</protein>
<sequence length="1403" mass="158479">MGKYRKRFNEKARTGMLAKQAALKRARNKQFYNTGDEHDETPTTEVEQSNGGNSINNGVQPSNLSTQVIDDPNAQILKPVTEEERLARKRALEENLFTQNAKEAKISKAKKKRLDKYIEHQLKREEKKILLEKLSETRMDTSKLSALKELGKGKLTKKEEMIEALELERQGRGDDRTRDILYETREVKEYGDSDEDNRNYFNNADSQEEEEEDEEQEGGAHILQNKKLTAFKQGDTNKATSSFVDNRPSKFGGSGFGFGFKNIPVIKMDENVPKKKYGWRKRIEMAEKKKSIEDEEDDFASSDDDDDHSDLEHTDSSGEEHTLDSETDDSDANDSEDEREEDDELIMKTNGKETVNTDTNGKNLLKDDYEGRSEDISEEEEEEEEEEDEEDTGSSNSSYEDEDDDEEEEEEEELDENDKANSKLMQSKPRHSSIAKSFKEWAEQQIKVAEGRDDVPLRVEVSDKVKEKYAKPTIHEEDIDHSSDEEGYIPVNKNLKRDAFVVDVQRLDEIQQQRIGLPVFAEEHRIMEAVYHHDCIILCGETGSGKTTQVPQFLYEAGFGNKDNKLYSGMIGITQPRRVAAVSMAKRVGQELGNHENRVGYQIRFDTTIKDEGTATGTAMKFMTDGVLLREMMSDFLLTKYSAIIIDEAHERNINTDILIGMLTRILNLRRKYHNQDPTKYKPLKLIIMSATLRVSDFSENSTLFKVPPPIINIETRQYPVSVHFNKKTEFEYLDEAFRKACKIHRKLPLGGILIFLTGQSEITTLVKILRTEFSEKKNKTKSIGGGKSGGEITNPRGQHVYKDNIDDDNDDGNSNHNTEVRKVEVSEHVQQEAEDIEFDIDAIDASIYDDKDDYNDDDEEEEEEEGFEEAEERKAEDVGPLHVLPLFSLLPTKEQMKVFNDPPKGSRLCVVSTNVAETSLTIPGIRYVIDCGRAKEKKFNKDNGVQSYEVDWISKASANQRAGRAGRTGPGHCYRLYSSAVFEEFFPQFSVPEILRTPFESVVLSMKSMGIDIIHNFPFPTPPDRSSLKNAERVLVTLGALDQKLKQITDLGKKMGLFPLSPRYAKILIVGNQQNCLDYIIAIVSALSVGNPFILENELIRNLEAMDEEARKELRSRFFKSKAMFSKLDSSSECMMLLSAVCAMDHVPQDKLQAFYASNFLRPKIMEEIQKLRKQLDSIVQRCLKEVDKLISDESSNRNKAKALTVPSSKQVGAMKQMIASGFVDQVAIRGDLISADVKVADRTRIISIPYCPVLPVSKDDPFVYIHANSLVANSGALPGAYIVYQSLSSKSSAQDENVKVRMSPLVDISGKQLTNIAKSSPLLSFSKPLGHPYAPKNLTPNKRECYVVPRFGATLGTGGVGWDLPAIKIMQEKKQGHWVLAETTQKSSNGSASARSSGKNF</sequence>
<dbReference type="InterPro" id="IPR007502">
    <property type="entry name" value="Helicase-assoc_dom"/>
</dbReference>
<feature type="region of interest" description="Disordered" evidence="11">
    <location>
        <begin position="1384"/>
        <end position="1403"/>
    </location>
</feature>
<dbReference type="GO" id="GO:0000462">
    <property type="term" value="P:maturation of SSU-rRNA from tricistronic rRNA transcript (SSU-rRNA, 5.8S rRNA, LSU-rRNA)"/>
    <property type="evidence" value="ECO:0007669"/>
    <property type="project" value="EnsemblFungi"/>
</dbReference>
<dbReference type="Pfam" id="PF00270">
    <property type="entry name" value="DEAD"/>
    <property type="match status" value="1"/>
</dbReference>
<dbReference type="GO" id="GO:0032040">
    <property type="term" value="C:small-subunit processome"/>
    <property type="evidence" value="ECO:0007669"/>
    <property type="project" value="EnsemblFungi"/>
</dbReference>
<evidence type="ECO:0000256" key="9">
    <source>
        <dbReference type="ARBA" id="ARBA00023242"/>
    </source>
</evidence>
<feature type="region of interest" description="Disordered" evidence="11">
    <location>
        <begin position="780"/>
        <end position="818"/>
    </location>
</feature>
<feature type="compositionally biased region" description="Polar residues" evidence="11">
    <location>
        <begin position="352"/>
        <end position="362"/>
    </location>
</feature>
<evidence type="ECO:0000259" key="13">
    <source>
        <dbReference type="PROSITE" id="PS51194"/>
    </source>
</evidence>
<dbReference type="SMART" id="SM00847">
    <property type="entry name" value="HA2"/>
    <property type="match status" value="1"/>
</dbReference>
<feature type="compositionally biased region" description="Acidic residues" evidence="11">
    <location>
        <begin position="376"/>
        <end position="392"/>
    </location>
</feature>
<dbReference type="CDD" id="cd17982">
    <property type="entry name" value="DEXHc_DHX37"/>
    <property type="match status" value="1"/>
</dbReference>
<keyword evidence="9" id="KW-0539">Nucleus</keyword>
<dbReference type="SMART" id="SM00487">
    <property type="entry name" value="DEXDc"/>
    <property type="match status" value="1"/>
</dbReference>
<dbReference type="HOGENOM" id="CLU_001832_0_1_1"/>
<evidence type="ECO:0000256" key="10">
    <source>
        <dbReference type="ARBA" id="ARBA00047984"/>
    </source>
</evidence>
<dbReference type="SMART" id="SM00490">
    <property type="entry name" value="HELICc"/>
    <property type="match status" value="1"/>
</dbReference>
<evidence type="ECO:0000256" key="1">
    <source>
        <dbReference type="ARBA" id="ARBA00004604"/>
    </source>
</evidence>
<keyword evidence="8" id="KW-0694">RNA-binding</keyword>
<dbReference type="InterPro" id="IPR002464">
    <property type="entry name" value="DNA/RNA_helicase_DEAH_CS"/>
</dbReference>
<comment type="catalytic activity">
    <reaction evidence="10">
        <text>ATP + H2O = ADP + phosphate + H(+)</text>
        <dbReference type="Rhea" id="RHEA:13065"/>
        <dbReference type="ChEBI" id="CHEBI:15377"/>
        <dbReference type="ChEBI" id="CHEBI:15378"/>
        <dbReference type="ChEBI" id="CHEBI:30616"/>
        <dbReference type="ChEBI" id="CHEBI:43474"/>
        <dbReference type="ChEBI" id="CHEBI:456216"/>
        <dbReference type="EC" id="3.6.4.13"/>
    </reaction>
</comment>
<feature type="compositionally biased region" description="Acidic residues" evidence="11">
    <location>
        <begin position="293"/>
        <end position="309"/>
    </location>
</feature>
<feature type="compositionally biased region" description="Low complexity" evidence="11">
    <location>
        <begin position="1388"/>
        <end position="1403"/>
    </location>
</feature>
<feature type="region of interest" description="Disordered" evidence="11">
    <location>
        <begin position="286"/>
        <end position="431"/>
    </location>
</feature>
<feature type="compositionally biased region" description="Acidic residues" evidence="11">
    <location>
        <begin position="399"/>
        <end position="416"/>
    </location>
</feature>
<feature type="region of interest" description="Disordered" evidence="11">
    <location>
        <begin position="169"/>
        <end position="248"/>
    </location>
</feature>
<keyword evidence="7" id="KW-0067">ATP-binding</keyword>
<dbReference type="OrthoDB" id="10253254at2759"/>
<keyword evidence="5" id="KW-0378">Hydrolase</keyword>
<dbReference type="VEuPathDB" id="FungiDB:LELG_01210"/>
<feature type="compositionally biased region" description="Polar residues" evidence="11">
    <location>
        <begin position="43"/>
        <end position="68"/>
    </location>
</feature>
<keyword evidence="6" id="KW-0347">Helicase</keyword>
<dbReference type="GO" id="GO:0005524">
    <property type="term" value="F:ATP binding"/>
    <property type="evidence" value="ECO:0007669"/>
    <property type="project" value="UniProtKB-KW"/>
</dbReference>
<feature type="region of interest" description="Disordered" evidence="11">
    <location>
        <begin position="1"/>
        <end position="75"/>
    </location>
</feature>
<evidence type="ECO:0000256" key="8">
    <source>
        <dbReference type="ARBA" id="ARBA00022884"/>
    </source>
</evidence>
<dbReference type="InterPro" id="IPR048333">
    <property type="entry name" value="HA2_WH"/>
</dbReference>
<dbReference type="PANTHER" id="PTHR18934:SF99">
    <property type="entry name" value="ATP-DEPENDENT RNA HELICASE DHX37-RELATED"/>
    <property type="match status" value="1"/>
</dbReference>
<feature type="compositionally biased region" description="Polar residues" evidence="11">
    <location>
        <begin position="234"/>
        <end position="244"/>
    </location>
</feature>
<evidence type="ECO:0000313" key="15">
    <source>
        <dbReference type="Proteomes" id="UP000001996"/>
    </source>
</evidence>
<dbReference type="Pfam" id="PF00271">
    <property type="entry name" value="Helicase_C"/>
    <property type="match status" value="1"/>
</dbReference>
<feature type="region of interest" description="Disordered" evidence="11">
    <location>
        <begin position="850"/>
        <end position="877"/>
    </location>
</feature>
<evidence type="ECO:0000256" key="11">
    <source>
        <dbReference type="SAM" id="MobiDB-lite"/>
    </source>
</evidence>
<comment type="subcellular location">
    <subcellularLocation>
        <location evidence="1">Nucleus</location>
        <location evidence="1">Nucleolus</location>
    </subcellularLocation>
</comment>
<evidence type="ECO:0000259" key="12">
    <source>
        <dbReference type="PROSITE" id="PS51192"/>
    </source>
</evidence>
<name>A5DV24_LODEL</name>
<dbReference type="eggNOG" id="KOG0926">
    <property type="taxonomic scope" value="Eukaryota"/>
</dbReference>
<organism evidence="14 15">
    <name type="scientific">Lodderomyces elongisporus (strain ATCC 11503 / CBS 2605 / JCM 1781 / NBRC 1676 / NRRL YB-4239)</name>
    <name type="common">Yeast</name>
    <name type="synonym">Saccharomyces elongisporus</name>
    <dbReference type="NCBI Taxonomy" id="379508"/>
    <lineage>
        <taxon>Eukaryota</taxon>
        <taxon>Fungi</taxon>
        <taxon>Dikarya</taxon>
        <taxon>Ascomycota</taxon>
        <taxon>Saccharomycotina</taxon>
        <taxon>Pichiomycetes</taxon>
        <taxon>Debaryomycetaceae</taxon>
        <taxon>Candida/Lodderomyces clade</taxon>
        <taxon>Lodderomyces</taxon>
    </lineage>
</organism>
<dbReference type="GO" id="GO:0003723">
    <property type="term" value="F:RNA binding"/>
    <property type="evidence" value="ECO:0007669"/>
    <property type="project" value="UniProtKB-KW"/>
</dbReference>
<dbReference type="STRING" id="379508.A5DV24"/>
<dbReference type="EMBL" id="CH981524">
    <property type="protein sequence ID" value="EDK43032.1"/>
    <property type="molecule type" value="Genomic_DNA"/>
</dbReference>
<dbReference type="FunFam" id="3.40.50.300:FF:000637">
    <property type="entry name" value="ATP-dependent RNA helicase DHX37/DHR1"/>
    <property type="match status" value="1"/>
</dbReference>
<dbReference type="PROSITE" id="PS51192">
    <property type="entry name" value="HELICASE_ATP_BIND_1"/>
    <property type="match status" value="1"/>
</dbReference>
<dbReference type="Proteomes" id="UP000001996">
    <property type="component" value="Unassembled WGS sequence"/>
</dbReference>
<dbReference type="PROSITE" id="PS00690">
    <property type="entry name" value="DEAH_ATP_HELICASE"/>
    <property type="match status" value="1"/>
</dbReference>
<dbReference type="GeneID" id="5235951"/>
<proteinExistence type="inferred from homology"/>
<dbReference type="PROSITE" id="PS51194">
    <property type="entry name" value="HELICASE_CTER"/>
    <property type="match status" value="1"/>
</dbReference>
<dbReference type="GO" id="GO:0003724">
    <property type="term" value="F:RNA helicase activity"/>
    <property type="evidence" value="ECO:0007669"/>
    <property type="project" value="UniProtKB-EC"/>
</dbReference>
<dbReference type="InterPro" id="IPR001650">
    <property type="entry name" value="Helicase_C-like"/>
</dbReference>
<feature type="compositionally biased region" description="Basic and acidic residues" evidence="11">
    <location>
        <begin position="310"/>
        <end position="324"/>
    </location>
</feature>
<reference evidence="14 15" key="1">
    <citation type="journal article" date="2009" name="Nature">
        <title>Evolution of pathogenicity and sexual reproduction in eight Candida genomes.</title>
        <authorList>
            <person name="Butler G."/>
            <person name="Rasmussen M.D."/>
            <person name="Lin M.F."/>
            <person name="Santos M.A."/>
            <person name="Sakthikumar S."/>
            <person name="Munro C.A."/>
            <person name="Rheinbay E."/>
            <person name="Grabherr M."/>
            <person name="Forche A."/>
            <person name="Reedy J.L."/>
            <person name="Agrafioti I."/>
            <person name="Arnaud M.B."/>
            <person name="Bates S."/>
            <person name="Brown A.J."/>
            <person name="Brunke S."/>
            <person name="Costanzo M.C."/>
            <person name="Fitzpatrick D.A."/>
            <person name="de Groot P.W."/>
            <person name="Harris D."/>
            <person name="Hoyer L.L."/>
            <person name="Hube B."/>
            <person name="Klis F.M."/>
            <person name="Kodira C."/>
            <person name="Lennard N."/>
            <person name="Logue M.E."/>
            <person name="Martin R."/>
            <person name="Neiman A.M."/>
            <person name="Nikolaou E."/>
            <person name="Quail M.A."/>
            <person name="Quinn J."/>
            <person name="Santos M.C."/>
            <person name="Schmitzberger F.F."/>
            <person name="Sherlock G."/>
            <person name="Shah P."/>
            <person name="Silverstein K.A."/>
            <person name="Skrzypek M.S."/>
            <person name="Soll D."/>
            <person name="Staggs R."/>
            <person name="Stansfield I."/>
            <person name="Stumpf M.P."/>
            <person name="Sudbery P.E."/>
            <person name="Srikantha T."/>
            <person name="Zeng Q."/>
            <person name="Berman J."/>
            <person name="Berriman M."/>
            <person name="Heitman J."/>
            <person name="Gow N.A."/>
            <person name="Lorenz M.C."/>
            <person name="Birren B.W."/>
            <person name="Kellis M."/>
            <person name="Cuomo C.A."/>
        </authorList>
    </citation>
    <scope>NUCLEOTIDE SEQUENCE [LARGE SCALE GENOMIC DNA]</scope>
    <source>
        <strain evidence="15">ATCC 11503 / BCRC 21390 / CBS 2605 / JCM 1781 / NBRC 1676 / NRRL YB-4239</strain>
    </source>
</reference>
<dbReference type="OMA" id="WNIGNTI"/>
<evidence type="ECO:0000256" key="4">
    <source>
        <dbReference type="ARBA" id="ARBA00022741"/>
    </source>
</evidence>
<accession>A5DV24</accession>
<feature type="compositionally biased region" description="Basic and acidic residues" evidence="11">
    <location>
        <begin position="169"/>
        <end position="191"/>
    </location>
</feature>
<dbReference type="Gene3D" id="1.20.120.1080">
    <property type="match status" value="1"/>
</dbReference>
<evidence type="ECO:0000313" key="14">
    <source>
        <dbReference type="EMBL" id="EDK43032.1"/>
    </source>
</evidence>
<evidence type="ECO:0000256" key="6">
    <source>
        <dbReference type="ARBA" id="ARBA00022806"/>
    </source>
</evidence>
<evidence type="ECO:0000256" key="2">
    <source>
        <dbReference type="ARBA" id="ARBA00008792"/>
    </source>
</evidence>
<feature type="compositionally biased region" description="Acidic residues" evidence="11">
    <location>
        <begin position="206"/>
        <end position="217"/>
    </location>
</feature>
<dbReference type="InterPro" id="IPR027417">
    <property type="entry name" value="P-loop_NTPase"/>
</dbReference>
<dbReference type="KEGG" id="lel:PVL30_001179"/>
<dbReference type="GO" id="GO:0016787">
    <property type="term" value="F:hydrolase activity"/>
    <property type="evidence" value="ECO:0007669"/>
    <property type="project" value="UniProtKB-KW"/>
</dbReference>
<dbReference type="Pfam" id="PF21010">
    <property type="entry name" value="HA2_C"/>
    <property type="match status" value="1"/>
</dbReference>
<dbReference type="InParanoid" id="A5DV24"/>
<dbReference type="InterPro" id="IPR011545">
    <property type="entry name" value="DEAD/DEAH_box_helicase_dom"/>
</dbReference>
<keyword evidence="15" id="KW-1185">Reference proteome</keyword>
<evidence type="ECO:0000256" key="5">
    <source>
        <dbReference type="ARBA" id="ARBA00022801"/>
    </source>
</evidence>
<feature type="compositionally biased region" description="Basic and acidic residues" evidence="11">
    <location>
        <begin position="364"/>
        <end position="375"/>
    </location>
</feature>
<comment type="similarity">
    <text evidence="2">Belongs to the DEAD box helicase family. DEAH subfamily.</text>
</comment>
<keyword evidence="4" id="KW-0547">Nucleotide-binding</keyword>